<reference evidence="2" key="1">
    <citation type="journal article" date="2021" name="bioRxiv">
        <title>Whole Genome Assembly and Annotation of Northern Wild Rice, Zizania palustris L., Supports a Whole Genome Duplication in the Zizania Genus.</title>
        <authorList>
            <person name="Haas M."/>
            <person name="Kono T."/>
            <person name="Macchietto M."/>
            <person name="Millas R."/>
            <person name="McGilp L."/>
            <person name="Shao M."/>
            <person name="Duquette J."/>
            <person name="Hirsch C.N."/>
            <person name="Kimball J."/>
        </authorList>
    </citation>
    <scope>NUCLEOTIDE SEQUENCE</scope>
    <source>
        <tissue evidence="2">Fresh leaf tissue</tissue>
    </source>
</reference>
<name>A0A8J5VJ25_ZIZPA</name>
<dbReference type="EMBL" id="JAAALK010000286">
    <property type="protein sequence ID" value="KAG8061726.1"/>
    <property type="molecule type" value="Genomic_DNA"/>
</dbReference>
<proteinExistence type="predicted"/>
<protein>
    <submittedName>
        <fullName evidence="2">Uncharacterized protein</fullName>
    </submittedName>
</protein>
<evidence type="ECO:0000256" key="1">
    <source>
        <dbReference type="SAM" id="MobiDB-lite"/>
    </source>
</evidence>
<feature type="region of interest" description="Disordered" evidence="1">
    <location>
        <begin position="1"/>
        <end position="86"/>
    </location>
</feature>
<keyword evidence="3" id="KW-1185">Reference proteome</keyword>
<evidence type="ECO:0000313" key="3">
    <source>
        <dbReference type="Proteomes" id="UP000729402"/>
    </source>
</evidence>
<organism evidence="2 3">
    <name type="scientific">Zizania palustris</name>
    <name type="common">Northern wild rice</name>
    <dbReference type="NCBI Taxonomy" id="103762"/>
    <lineage>
        <taxon>Eukaryota</taxon>
        <taxon>Viridiplantae</taxon>
        <taxon>Streptophyta</taxon>
        <taxon>Embryophyta</taxon>
        <taxon>Tracheophyta</taxon>
        <taxon>Spermatophyta</taxon>
        <taxon>Magnoliopsida</taxon>
        <taxon>Liliopsida</taxon>
        <taxon>Poales</taxon>
        <taxon>Poaceae</taxon>
        <taxon>BOP clade</taxon>
        <taxon>Oryzoideae</taxon>
        <taxon>Oryzeae</taxon>
        <taxon>Zizaniinae</taxon>
        <taxon>Zizania</taxon>
    </lineage>
</organism>
<feature type="compositionally biased region" description="Basic and acidic residues" evidence="1">
    <location>
        <begin position="68"/>
        <end position="78"/>
    </location>
</feature>
<dbReference type="AlphaFoldDB" id="A0A8J5VJ25"/>
<accession>A0A8J5VJ25</accession>
<reference evidence="2" key="2">
    <citation type="submission" date="2021-02" db="EMBL/GenBank/DDBJ databases">
        <authorList>
            <person name="Kimball J.A."/>
            <person name="Haas M.W."/>
            <person name="Macchietto M."/>
            <person name="Kono T."/>
            <person name="Duquette J."/>
            <person name="Shao M."/>
        </authorList>
    </citation>
    <scope>NUCLEOTIDE SEQUENCE</scope>
    <source>
        <tissue evidence="2">Fresh leaf tissue</tissue>
    </source>
</reference>
<sequence length="128" mass="13615">MGREVENVMNRRMGKRATTAGRVGMGQATARGSVRRRAEAMALGGGAAMQQRGDGWSGGCTTANAVHLPRDQPPRRDSSATVQRPRASLLAPLHRRCSRAPTFASATPRLSCAVRSHRCTMPPAVAPP</sequence>
<dbReference type="Proteomes" id="UP000729402">
    <property type="component" value="Unassembled WGS sequence"/>
</dbReference>
<gene>
    <name evidence="2" type="ORF">GUJ93_ZPchr0003g17636</name>
</gene>
<evidence type="ECO:0000313" key="2">
    <source>
        <dbReference type="EMBL" id="KAG8061726.1"/>
    </source>
</evidence>
<comment type="caution">
    <text evidence="2">The sequence shown here is derived from an EMBL/GenBank/DDBJ whole genome shotgun (WGS) entry which is preliminary data.</text>
</comment>